<evidence type="ECO:0000256" key="14">
    <source>
        <dbReference type="PROSITE-ProRule" id="PRU01360"/>
    </source>
</evidence>
<sequence length="726" mass="80523">MRMILRKAHQWRSYFIAMQDMFMPSRLFFHRSLISLAIASGVAASTPALAQNTELAPLTVYSDTYRNTATKTALKPEETPQSISVLDRQALAMRDADTVATALRYAPGVNTELRGGAVGRLDLFTIRGFENLHNYYDGLPLLYLDGWNLQAQTDLHAVEQVEIFRGPTSTLYGAMPPGGMVNMIAKSPSQASFNQVELSTGSHNLKEASLESRGQFGNSDFSYSLVALARKKDSQADTAEEERQMIAPSVDWQITDDTLINVNLYYQKDPEQGIYTTLPAAGLFLDNPNGRIDEDTFSGDKNWNTADREVLMAGYKINHAINNNWTFLQNFRYTDAEYLQRNTYSTGLNADQRTMNRAAYLTDESAHSYAVDNQLTGLVRTGAIEHNLLAGIDYQSMDGSVQYSEGGAPSIDLFNPDNNQIDRGTQALTPFGDYDIDREQLGVYLQDQARIGSWILMAGLRWDDYSGRQQEALYGSDNKQEDTNLSSRAGVMYEFSNGVSPYVNYAESFEPILNTDMFGEPFEISTAKQYEAGVKFRTNTGMTSVDAAVFRIDKKNVPTRAPNAGPYDQIQVGEVRSRGFELEASTQPIDNLLLSLAYTYQDVETSEAPTDIEGNSVVWAPDQLVSAWADYGFVAGPLAGLTSDVGIRYIGEAALTSTGSRKVPDATLFDLAMSYDLGQLSQSMDGAELGLSVNNLLDERYYTCYDAGNCWFGQERTVEASVSYRF</sequence>
<evidence type="ECO:0000256" key="8">
    <source>
        <dbReference type="ARBA" id="ARBA00023004"/>
    </source>
</evidence>
<keyword evidence="12" id="KW-0675">Receptor</keyword>
<evidence type="ECO:0000256" key="7">
    <source>
        <dbReference type="ARBA" id="ARBA00022729"/>
    </source>
</evidence>
<keyword evidence="7 17" id="KW-0732">Signal</keyword>
<dbReference type="InterPro" id="IPR000531">
    <property type="entry name" value="Beta-barrel_TonB"/>
</dbReference>
<dbReference type="PROSITE" id="PS52016">
    <property type="entry name" value="TONB_DEPENDENT_REC_3"/>
    <property type="match status" value="1"/>
</dbReference>
<evidence type="ECO:0000256" key="6">
    <source>
        <dbReference type="ARBA" id="ARBA00022692"/>
    </source>
</evidence>
<evidence type="ECO:0000256" key="12">
    <source>
        <dbReference type="ARBA" id="ARBA00023170"/>
    </source>
</evidence>
<evidence type="ECO:0000259" key="18">
    <source>
        <dbReference type="Pfam" id="PF00593"/>
    </source>
</evidence>
<evidence type="ECO:0000256" key="2">
    <source>
        <dbReference type="ARBA" id="ARBA00009810"/>
    </source>
</evidence>
<evidence type="ECO:0000256" key="3">
    <source>
        <dbReference type="ARBA" id="ARBA00022448"/>
    </source>
</evidence>
<keyword evidence="11 14" id="KW-0472">Membrane</keyword>
<proteinExistence type="inferred from homology"/>
<keyword evidence="13 14" id="KW-0998">Cell outer membrane</keyword>
<feature type="chain" id="PRO_5045555581" evidence="17">
    <location>
        <begin position="51"/>
        <end position="726"/>
    </location>
</feature>
<evidence type="ECO:0000256" key="11">
    <source>
        <dbReference type="ARBA" id="ARBA00023136"/>
    </source>
</evidence>
<evidence type="ECO:0000256" key="15">
    <source>
        <dbReference type="PROSITE-ProRule" id="PRU10144"/>
    </source>
</evidence>
<dbReference type="PANTHER" id="PTHR32552">
    <property type="entry name" value="FERRICHROME IRON RECEPTOR-RELATED"/>
    <property type="match status" value="1"/>
</dbReference>
<dbReference type="InterPro" id="IPR010917">
    <property type="entry name" value="TonB_rcpt_CS"/>
</dbReference>
<protein>
    <submittedName>
        <fullName evidence="20">Ligand-gated channel protein</fullName>
    </submittedName>
</protein>
<keyword evidence="6 14" id="KW-0812">Transmembrane</keyword>
<gene>
    <name evidence="20" type="ORF">GCM10007071_27660</name>
</gene>
<dbReference type="CDD" id="cd01347">
    <property type="entry name" value="ligand_gated_channel"/>
    <property type="match status" value="1"/>
</dbReference>
<feature type="domain" description="TonB-dependent receptor plug" evidence="19">
    <location>
        <begin position="76"/>
        <end position="179"/>
    </location>
</feature>
<keyword evidence="9" id="KW-0406">Ion transport</keyword>
<evidence type="ECO:0000313" key="20">
    <source>
        <dbReference type="EMBL" id="GGY78725.1"/>
    </source>
</evidence>
<evidence type="ECO:0000256" key="5">
    <source>
        <dbReference type="ARBA" id="ARBA00022496"/>
    </source>
</evidence>
<keyword evidence="3 14" id="KW-0813">Transport</keyword>
<dbReference type="InterPro" id="IPR037066">
    <property type="entry name" value="Plug_dom_sf"/>
</dbReference>
<evidence type="ECO:0000256" key="13">
    <source>
        <dbReference type="ARBA" id="ARBA00023237"/>
    </source>
</evidence>
<dbReference type="EMBL" id="BMXV01000006">
    <property type="protein sequence ID" value="GGY78725.1"/>
    <property type="molecule type" value="Genomic_DNA"/>
</dbReference>
<feature type="short sequence motif" description="TonB C-terminal box" evidence="15">
    <location>
        <begin position="709"/>
        <end position="726"/>
    </location>
</feature>
<keyword evidence="4 14" id="KW-1134">Transmembrane beta strand</keyword>
<keyword evidence="8" id="KW-0408">Iron</keyword>
<reference evidence="21" key="1">
    <citation type="journal article" date="2019" name="Int. J. Syst. Evol. Microbiol.">
        <title>The Global Catalogue of Microorganisms (GCM) 10K type strain sequencing project: providing services to taxonomists for standard genome sequencing and annotation.</title>
        <authorList>
            <consortium name="The Broad Institute Genomics Platform"/>
            <consortium name="The Broad Institute Genome Sequencing Center for Infectious Disease"/>
            <person name="Wu L."/>
            <person name="Ma J."/>
        </authorList>
    </citation>
    <scope>NUCLEOTIDE SEQUENCE [LARGE SCALE GENOMIC DNA]</scope>
    <source>
        <strain evidence="21">KCTC 22280</strain>
    </source>
</reference>
<name>A0ABQ3B565_9GAMM</name>
<dbReference type="InterPro" id="IPR010105">
    <property type="entry name" value="TonB_sidphr_rcpt"/>
</dbReference>
<dbReference type="InterPro" id="IPR039426">
    <property type="entry name" value="TonB-dep_rcpt-like"/>
</dbReference>
<dbReference type="NCBIfam" id="TIGR01783">
    <property type="entry name" value="TonB-siderophor"/>
    <property type="match status" value="1"/>
</dbReference>
<dbReference type="InterPro" id="IPR036942">
    <property type="entry name" value="Beta-barrel_TonB_sf"/>
</dbReference>
<accession>A0ABQ3B565</accession>
<dbReference type="Pfam" id="PF07715">
    <property type="entry name" value="Plug"/>
    <property type="match status" value="1"/>
</dbReference>
<evidence type="ECO:0000256" key="16">
    <source>
        <dbReference type="RuleBase" id="RU003357"/>
    </source>
</evidence>
<evidence type="ECO:0000256" key="1">
    <source>
        <dbReference type="ARBA" id="ARBA00004571"/>
    </source>
</evidence>
<dbReference type="PROSITE" id="PS01156">
    <property type="entry name" value="TONB_DEPENDENT_REC_2"/>
    <property type="match status" value="1"/>
</dbReference>
<evidence type="ECO:0000256" key="9">
    <source>
        <dbReference type="ARBA" id="ARBA00023065"/>
    </source>
</evidence>
<dbReference type="SUPFAM" id="SSF56935">
    <property type="entry name" value="Porins"/>
    <property type="match status" value="1"/>
</dbReference>
<keyword evidence="5" id="KW-0410">Iron transport</keyword>
<evidence type="ECO:0000256" key="10">
    <source>
        <dbReference type="ARBA" id="ARBA00023077"/>
    </source>
</evidence>
<comment type="subcellular location">
    <subcellularLocation>
        <location evidence="1 14">Cell outer membrane</location>
        <topology evidence="1 14">Multi-pass membrane protein</topology>
    </subcellularLocation>
</comment>
<comment type="caution">
    <text evidence="20">The sequence shown here is derived from an EMBL/GenBank/DDBJ whole genome shotgun (WGS) entry which is preliminary data.</text>
</comment>
<evidence type="ECO:0000256" key="17">
    <source>
        <dbReference type="SAM" id="SignalP"/>
    </source>
</evidence>
<feature type="signal peptide" evidence="17">
    <location>
        <begin position="1"/>
        <end position="50"/>
    </location>
</feature>
<evidence type="ECO:0000259" key="19">
    <source>
        <dbReference type="Pfam" id="PF07715"/>
    </source>
</evidence>
<feature type="domain" description="TonB-dependent receptor-like beta-barrel" evidence="18">
    <location>
        <begin position="251"/>
        <end position="696"/>
    </location>
</feature>
<dbReference type="Pfam" id="PF00593">
    <property type="entry name" value="TonB_dep_Rec_b-barrel"/>
    <property type="match status" value="1"/>
</dbReference>
<dbReference type="Gene3D" id="2.40.170.20">
    <property type="entry name" value="TonB-dependent receptor, beta-barrel domain"/>
    <property type="match status" value="1"/>
</dbReference>
<keyword evidence="21" id="KW-1185">Reference proteome</keyword>
<keyword evidence="10 16" id="KW-0798">TonB box</keyword>
<dbReference type="Gene3D" id="2.170.130.10">
    <property type="entry name" value="TonB-dependent receptor, plug domain"/>
    <property type="match status" value="1"/>
</dbReference>
<evidence type="ECO:0000256" key="4">
    <source>
        <dbReference type="ARBA" id="ARBA00022452"/>
    </source>
</evidence>
<dbReference type="Proteomes" id="UP000601597">
    <property type="component" value="Unassembled WGS sequence"/>
</dbReference>
<dbReference type="PANTHER" id="PTHR32552:SF68">
    <property type="entry name" value="FERRICHROME OUTER MEMBRANE TRANSPORTER_PHAGE RECEPTOR"/>
    <property type="match status" value="1"/>
</dbReference>
<dbReference type="InterPro" id="IPR012910">
    <property type="entry name" value="Plug_dom"/>
</dbReference>
<evidence type="ECO:0000313" key="21">
    <source>
        <dbReference type="Proteomes" id="UP000601597"/>
    </source>
</evidence>
<organism evidence="20 21">
    <name type="scientific">Marinobacter zhanjiangensis</name>
    <dbReference type="NCBI Taxonomy" id="578215"/>
    <lineage>
        <taxon>Bacteria</taxon>
        <taxon>Pseudomonadati</taxon>
        <taxon>Pseudomonadota</taxon>
        <taxon>Gammaproteobacteria</taxon>
        <taxon>Pseudomonadales</taxon>
        <taxon>Marinobacteraceae</taxon>
        <taxon>Marinobacter</taxon>
    </lineage>
</organism>
<comment type="similarity">
    <text evidence="2 14 16">Belongs to the TonB-dependent receptor family.</text>
</comment>